<dbReference type="InterPro" id="IPR018647">
    <property type="entry name" value="SLFN_3-like_DNA/RNA_helicase"/>
</dbReference>
<dbReference type="GeneID" id="93164669"/>
<organism evidence="2 3">
    <name type="scientific">[Clostridium] citroniae WAL-19142</name>
    <dbReference type="NCBI Taxonomy" id="742734"/>
    <lineage>
        <taxon>Bacteria</taxon>
        <taxon>Bacillati</taxon>
        <taxon>Bacillota</taxon>
        <taxon>Clostridia</taxon>
        <taxon>Lachnospirales</taxon>
        <taxon>Lachnospiraceae</taxon>
        <taxon>Enterocloster</taxon>
    </lineage>
</organism>
<dbReference type="Pfam" id="PF09848">
    <property type="entry name" value="SLFN-g3_helicase"/>
    <property type="match status" value="1"/>
</dbReference>
<accession>A0A0J9CC06</accession>
<evidence type="ECO:0000259" key="1">
    <source>
        <dbReference type="Pfam" id="PF09848"/>
    </source>
</evidence>
<dbReference type="EMBL" id="ADLK01000008">
    <property type="protein sequence ID" value="KMW22688.1"/>
    <property type="molecule type" value="Genomic_DNA"/>
</dbReference>
<dbReference type="Gene3D" id="3.40.50.300">
    <property type="entry name" value="P-loop containing nucleotide triphosphate hydrolases"/>
    <property type="match status" value="1"/>
</dbReference>
<evidence type="ECO:0000313" key="3">
    <source>
        <dbReference type="Proteomes" id="UP000037392"/>
    </source>
</evidence>
<dbReference type="OrthoDB" id="3193269at2"/>
<dbReference type="Proteomes" id="UP000037392">
    <property type="component" value="Unassembled WGS sequence"/>
</dbReference>
<feature type="domain" description="Schlafen group 3-like DNA/RNA helicase" evidence="1">
    <location>
        <begin position="208"/>
        <end position="572"/>
    </location>
</feature>
<proteinExistence type="predicted"/>
<protein>
    <recommendedName>
        <fullName evidence="1">Schlafen group 3-like DNA/RNA helicase domain-containing protein</fullName>
    </recommendedName>
</protein>
<dbReference type="PATRIC" id="fig|742734.4.peg.1316"/>
<dbReference type="AlphaFoldDB" id="A0A0J9CC06"/>
<dbReference type="SUPFAM" id="SSF52540">
    <property type="entry name" value="P-loop containing nucleoside triphosphate hydrolases"/>
    <property type="match status" value="1"/>
</dbReference>
<dbReference type="CDD" id="cd10439">
    <property type="entry name" value="GIY-YIG_COG3410"/>
    <property type="match status" value="1"/>
</dbReference>
<reference evidence="2 3" key="1">
    <citation type="submission" date="2011-04" db="EMBL/GenBank/DDBJ databases">
        <title>The Genome Sequence of Clostridium citroniae WAL-19142.</title>
        <authorList>
            <consortium name="The Broad Institute Genome Sequencing Platform"/>
            <person name="Earl A."/>
            <person name="Ward D."/>
            <person name="Feldgarden M."/>
            <person name="Gevers D."/>
            <person name="Warren Y.A."/>
            <person name="Tyrrell K.L."/>
            <person name="Citron D.M."/>
            <person name="Goldstein E.J."/>
            <person name="Daigneault M."/>
            <person name="Allen-Vercoe E."/>
            <person name="Young S.K."/>
            <person name="Zeng Q."/>
            <person name="Gargeya S."/>
            <person name="Fitzgerald M."/>
            <person name="Haas B."/>
            <person name="Abouelleil A."/>
            <person name="Alvarado L."/>
            <person name="Arachchi H.M."/>
            <person name="Berlin A."/>
            <person name="Brown A."/>
            <person name="Chapman S.B."/>
            <person name="Chen Z."/>
            <person name="Dunbar C."/>
            <person name="Freedman E."/>
            <person name="Gearin G."/>
            <person name="Gellesch M."/>
            <person name="Goldberg J."/>
            <person name="Griggs A."/>
            <person name="Gujja S."/>
            <person name="Heilman E.R."/>
            <person name="Heiman D."/>
            <person name="Howarth C."/>
            <person name="Larson L."/>
            <person name="Lui A."/>
            <person name="MacDonald P.J."/>
            <person name="Mehta T."/>
            <person name="Montmayeur A."/>
            <person name="Murphy C."/>
            <person name="Neiman D."/>
            <person name="Pearson M."/>
            <person name="Priest M."/>
            <person name="Roberts A."/>
            <person name="Saif S."/>
            <person name="Shea T."/>
            <person name="Shenoy N."/>
            <person name="Sisk P."/>
            <person name="Stolte C."/>
            <person name="Sykes S."/>
            <person name="White J."/>
            <person name="Yandava C."/>
            <person name="Wortman J."/>
            <person name="Nusbaum C."/>
            <person name="Birren B."/>
        </authorList>
    </citation>
    <scope>NUCLEOTIDE SEQUENCE [LARGE SCALE GENOMIC DNA]</scope>
    <source>
        <strain evidence="2 3">WAL-19142</strain>
    </source>
</reference>
<gene>
    <name evidence="2" type="ORF">HMPREF9470_01223</name>
</gene>
<sequence>MGTIISPFVYQIKDDAEGLKQFKDDLVENTSQKVQEIMLQFPTVYIHIWKNAEDYEVYIGESNNIIQRTRQHYDSMSDETKWQHQLMVHTGTLYIVGHEHFNKSLTLDLENRLMLYMMSVDRVKKIHNMRGNPQNRYYPDSEVDNIFHMMWSKLHWNNKYLFPSESSIKDSAVFKASPLHKLTSDQEQIKEIIIERVFEALSSNKKNQLIFIDGEAGTGKTVLNSSTFYELFVKAENQKRKPLSCYMMVNHDEQRNVYSQIAQKLGLVDRYADVVCKPTSFINNHTVDEPIDVAFIDEAHLLLTQGKQSYQGDNQLQDIINRARVTVVMFDENQILTTEQYWESEILNKFRRQAKEENNYFVLKNQLRIKASKEVIDWIDNFTKQKIITNIPKSLGGYDIRVFDDPELLERKLKEKAICENHKLSRLVATYDWDYNNKAAMESRLSKYWEVIIGKWHKPWNRELEQDLSRTEKRAIKSLSWAEQPQTIDEVGSTFTIQGFDLNYAGVILGPSVKYRNGRVVFDPSEKNYKKMTQNRTLSDGTKKQFGEELIQHEVRILMTRGVEGLFIYACDEELRNVLLMASERSDR</sequence>
<comment type="caution">
    <text evidence="2">The sequence shown here is derived from an EMBL/GenBank/DDBJ whole genome shotgun (WGS) entry which is preliminary data.</text>
</comment>
<name>A0A0J9CC06_9FIRM</name>
<dbReference type="RefSeq" id="WP_048929421.1">
    <property type="nucleotide sequence ID" value="NZ_KQ235876.1"/>
</dbReference>
<dbReference type="InterPro" id="IPR027417">
    <property type="entry name" value="P-loop_NTPase"/>
</dbReference>
<evidence type="ECO:0000313" key="2">
    <source>
        <dbReference type="EMBL" id="KMW22688.1"/>
    </source>
</evidence>